<reference evidence="1 2" key="1">
    <citation type="submission" date="2018-11" db="EMBL/GenBank/DDBJ databases">
        <authorList>
            <consortium name="Pathogen Informatics"/>
        </authorList>
    </citation>
    <scope>NUCLEOTIDE SEQUENCE [LARGE SCALE GENOMIC DNA]</scope>
    <source>
        <strain>Denwood</strain>
        <strain evidence="2">Zambia</strain>
    </source>
</reference>
<evidence type="ECO:0000313" key="2">
    <source>
        <dbReference type="Proteomes" id="UP000269396"/>
    </source>
</evidence>
<evidence type="ECO:0000313" key="1">
    <source>
        <dbReference type="EMBL" id="VDO70810.1"/>
    </source>
</evidence>
<name>A0A3P7XA22_9TREM</name>
<gene>
    <name evidence="1" type="ORF">SMTD_LOCUS506</name>
</gene>
<protein>
    <submittedName>
        <fullName evidence="1">Uncharacterized protein</fullName>
    </submittedName>
</protein>
<keyword evidence="2" id="KW-1185">Reference proteome</keyword>
<sequence length="44" mass="5038">MSSSFISRPISFLRNNPEATAFPYSSQHSHFLCFVSDINIFGQR</sequence>
<organism evidence="1 2">
    <name type="scientific">Schistosoma mattheei</name>
    <dbReference type="NCBI Taxonomy" id="31246"/>
    <lineage>
        <taxon>Eukaryota</taxon>
        <taxon>Metazoa</taxon>
        <taxon>Spiralia</taxon>
        <taxon>Lophotrochozoa</taxon>
        <taxon>Platyhelminthes</taxon>
        <taxon>Trematoda</taxon>
        <taxon>Digenea</taxon>
        <taxon>Strigeidida</taxon>
        <taxon>Schistosomatoidea</taxon>
        <taxon>Schistosomatidae</taxon>
        <taxon>Schistosoma</taxon>
    </lineage>
</organism>
<dbReference type="EMBL" id="UZAL01000447">
    <property type="protein sequence ID" value="VDO70810.1"/>
    <property type="molecule type" value="Genomic_DNA"/>
</dbReference>
<dbReference type="Proteomes" id="UP000269396">
    <property type="component" value="Unassembled WGS sequence"/>
</dbReference>
<proteinExistence type="predicted"/>
<accession>A0A3P7XA22</accession>
<dbReference type="AlphaFoldDB" id="A0A3P7XA22"/>